<name>R7WIS2_9NOCA</name>
<dbReference type="eggNOG" id="ENOG503327Q">
    <property type="taxonomic scope" value="Bacteria"/>
</dbReference>
<proteinExistence type="predicted"/>
<gene>
    <name evidence="1" type="ORF">Rrhod_3565</name>
</gene>
<evidence type="ECO:0008006" key="3">
    <source>
        <dbReference type="Google" id="ProtNLM"/>
    </source>
</evidence>
<dbReference type="PATRIC" id="fig|1273125.3.peg.3396"/>
<organism evidence="1 2">
    <name type="scientific">Rhodococcus rhodnii LMG 5362</name>
    <dbReference type="NCBI Taxonomy" id="1273125"/>
    <lineage>
        <taxon>Bacteria</taxon>
        <taxon>Bacillati</taxon>
        <taxon>Actinomycetota</taxon>
        <taxon>Actinomycetes</taxon>
        <taxon>Mycobacteriales</taxon>
        <taxon>Nocardiaceae</taxon>
        <taxon>Rhodococcus</taxon>
    </lineage>
</organism>
<dbReference type="Proteomes" id="UP000013525">
    <property type="component" value="Unassembled WGS sequence"/>
</dbReference>
<protein>
    <recommendedName>
        <fullName evidence="3">Dihydrodiol dehydrogenase</fullName>
    </recommendedName>
</protein>
<evidence type="ECO:0000313" key="2">
    <source>
        <dbReference type="Proteomes" id="UP000013525"/>
    </source>
</evidence>
<keyword evidence="2" id="KW-1185">Reference proteome</keyword>
<reference evidence="1 2" key="1">
    <citation type="journal article" date="2013" name="Genome Announc.">
        <title>Draft Genome Sequence of Rhodococcus rhodnii Strain LMG5362, a Symbiont of Rhodnius prolixus (Hemiptera, Reduviidae, Triatominae), the Principle Vector of Trypanosoma cruzi.</title>
        <authorList>
            <person name="Pachebat J.A."/>
            <person name="van Keulen G."/>
            <person name="Whitten M.M."/>
            <person name="Girdwood S."/>
            <person name="Del Sol R."/>
            <person name="Dyson P.J."/>
            <person name="Facey P.D."/>
        </authorList>
    </citation>
    <scope>NUCLEOTIDE SEQUENCE [LARGE SCALE GENOMIC DNA]</scope>
    <source>
        <strain evidence="1 2">LMG 5362</strain>
    </source>
</reference>
<dbReference type="EMBL" id="APMY01000104">
    <property type="protein sequence ID" value="EOM75103.1"/>
    <property type="molecule type" value="Genomic_DNA"/>
</dbReference>
<sequence>MMTDPADRDGLPAGVVQAEPWNGIGNEFTGVRFRKVFTRNGERLQIDVPRSGSSILLDPMALEVVADQKPEFFTHLIATRLGAVED</sequence>
<dbReference type="AlphaFoldDB" id="R7WIS2"/>
<comment type="caution">
    <text evidence="1">The sequence shown here is derived from an EMBL/GenBank/DDBJ whole genome shotgun (WGS) entry which is preliminary data.</text>
</comment>
<accession>R7WIS2</accession>
<evidence type="ECO:0000313" key="1">
    <source>
        <dbReference type="EMBL" id="EOM75103.1"/>
    </source>
</evidence>